<reference evidence="1 2" key="1">
    <citation type="submission" date="2020-12" db="EMBL/GenBank/DDBJ databases">
        <title>FDA dAtabase for Regulatory Grade micrObial Sequences (FDA-ARGOS): Supporting development and validation of Infectious Disease Dx tests.</title>
        <authorList>
            <person name="Sproer C."/>
            <person name="Gronow S."/>
            <person name="Severitt S."/>
            <person name="Schroder I."/>
            <person name="Tallon L."/>
            <person name="Sadzewicz L."/>
            <person name="Zhao X."/>
            <person name="Boylan J."/>
            <person name="Ott S."/>
            <person name="Bowen H."/>
            <person name="Vavikolanu K."/>
            <person name="Mehta A."/>
            <person name="Aluvathingal J."/>
            <person name="Nadendla S."/>
            <person name="Lowell S."/>
            <person name="Myers T."/>
            <person name="Yan Y."/>
            <person name="Sichtig H."/>
        </authorList>
    </citation>
    <scope>NUCLEOTIDE SEQUENCE [LARGE SCALE GENOMIC DNA]</scope>
    <source>
        <strain evidence="1 2">FDAARGOS_990</strain>
    </source>
</reference>
<dbReference type="PANTHER" id="PTHR36849">
    <property type="entry name" value="CYTOPLASMIC PROTEIN-RELATED"/>
    <property type="match status" value="1"/>
</dbReference>
<evidence type="ECO:0000313" key="2">
    <source>
        <dbReference type="Proteomes" id="UP000595374"/>
    </source>
</evidence>
<dbReference type="InterPro" id="IPR052552">
    <property type="entry name" value="YeaO-like"/>
</dbReference>
<dbReference type="Pfam" id="PF22752">
    <property type="entry name" value="DUF488-N3i"/>
    <property type="match status" value="1"/>
</dbReference>
<evidence type="ECO:0000313" key="1">
    <source>
        <dbReference type="EMBL" id="QQB15086.1"/>
    </source>
</evidence>
<dbReference type="RefSeq" id="WP_198500110.1">
    <property type="nucleotide sequence ID" value="NZ_CP065989.1"/>
</dbReference>
<sequence length="125" mass="14181">MAKRHTVRVRRVYDDPSPADGARILVDRLWPRGVSKERADLTEWLKDVAPSTGLRKWYSHDPAKFAEFSRRYRAELDDDDHAEAFAALREYAEKGPVTLLTASKHAEISEAAVLDHVLQHSGDEA</sequence>
<protein>
    <submittedName>
        <fullName evidence="1">DUF488 family protein</fullName>
    </submittedName>
</protein>
<name>A0A7T4A0J4_9MICO</name>
<dbReference type="Proteomes" id="UP000595374">
    <property type="component" value="Chromosome"/>
</dbReference>
<organism evidence="1 2">
    <name type="scientific">Brevibacterium casei</name>
    <dbReference type="NCBI Taxonomy" id="33889"/>
    <lineage>
        <taxon>Bacteria</taxon>
        <taxon>Bacillati</taxon>
        <taxon>Actinomycetota</taxon>
        <taxon>Actinomycetes</taxon>
        <taxon>Micrococcales</taxon>
        <taxon>Brevibacteriaceae</taxon>
        <taxon>Brevibacterium</taxon>
    </lineage>
</organism>
<accession>A0A7T4A0J4</accession>
<dbReference type="PANTHER" id="PTHR36849:SF1">
    <property type="entry name" value="CYTOPLASMIC PROTEIN"/>
    <property type="match status" value="1"/>
</dbReference>
<gene>
    <name evidence="1" type="ORF">I6H47_03745</name>
</gene>
<proteinExistence type="predicted"/>
<dbReference type="AlphaFoldDB" id="A0A7T4A0J4"/>
<dbReference type="EMBL" id="CP065989">
    <property type="protein sequence ID" value="QQB15086.1"/>
    <property type="molecule type" value="Genomic_DNA"/>
</dbReference>